<evidence type="ECO:0000313" key="4">
    <source>
        <dbReference type="EMBL" id="SJZ32941.1"/>
    </source>
</evidence>
<organism evidence="4 5">
    <name type="scientific">Globicatella sulfidifaciens DSM 15739</name>
    <dbReference type="NCBI Taxonomy" id="1121925"/>
    <lineage>
        <taxon>Bacteria</taxon>
        <taxon>Bacillati</taxon>
        <taxon>Bacillota</taxon>
        <taxon>Bacilli</taxon>
        <taxon>Lactobacillales</taxon>
        <taxon>Aerococcaceae</taxon>
        <taxon>Globicatella</taxon>
    </lineage>
</organism>
<dbReference type="STRING" id="1121925.SAMN02746011_00340"/>
<dbReference type="Pfam" id="PF01915">
    <property type="entry name" value="Glyco_hydro_3_C"/>
    <property type="match status" value="1"/>
</dbReference>
<dbReference type="InterPro" id="IPR001764">
    <property type="entry name" value="Glyco_hydro_3_N"/>
</dbReference>
<dbReference type="Pfam" id="PF00933">
    <property type="entry name" value="Glyco_hydro_3"/>
    <property type="match status" value="1"/>
</dbReference>
<evidence type="ECO:0000256" key="2">
    <source>
        <dbReference type="ARBA" id="ARBA00022801"/>
    </source>
</evidence>
<keyword evidence="5" id="KW-1185">Reference proteome</keyword>
<dbReference type="OrthoDB" id="9805821at2"/>
<dbReference type="PANTHER" id="PTHR42715">
    <property type="entry name" value="BETA-GLUCOSIDASE"/>
    <property type="match status" value="1"/>
</dbReference>
<evidence type="ECO:0000313" key="5">
    <source>
        <dbReference type="Proteomes" id="UP000189941"/>
    </source>
</evidence>
<dbReference type="InterPro" id="IPR017853">
    <property type="entry name" value="GH"/>
</dbReference>
<dbReference type="InterPro" id="IPR013783">
    <property type="entry name" value="Ig-like_fold"/>
</dbReference>
<dbReference type="InterPro" id="IPR050288">
    <property type="entry name" value="Cellulose_deg_GH3"/>
</dbReference>
<dbReference type="GO" id="GO:0004553">
    <property type="term" value="F:hydrolase activity, hydrolyzing O-glycosyl compounds"/>
    <property type="evidence" value="ECO:0007669"/>
    <property type="project" value="InterPro"/>
</dbReference>
<dbReference type="SMART" id="SM01217">
    <property type="entry name" value="Fn3_like"/>
    <property type="match status" value="1"/>
</dbReference>
<dbReference type="PRINTS" id="PR00133">
    <property type="entry name" value="GLHYDRLASE3"/>
</dbReference>
<accession>A0A1T4JS23</accession>
<dbReference type="Proteomes" id="UP000189941">
    <property type="component" value="Unassembled WGS sequence"/>
</dbReference>
<dbReference type="AlphaFoldDB" id="A0A1T4JS23"/>
<dbReference type="Pfam" id="PF14310">
    <property type="entry name" value="Fn3-like"/>
    <property type="match status" value="1"/>
</dbReference>
<feature type="domain" description="Fibronectin type III-like" evidence="3">
    <location>
        <begin position="326"/>
        <end position="402"/>
    </location>
</feature>
<dbReference type="InterPro" id="IPR036881">
    <property type="entry name" value="Glyco_hydro_3_C_sf"/>
</dbReference>
<reference evidence="5" key="1">
    <citation type="submission" date="2017-02" db="EMBL/GenBank/DDBJ databases">
        <authorList>
            <person name="Varghese N."/>
            <person name="Submissions S."/>
        </authorList>
    </citation>
    <scope>NUCLEOTIDE SEQUENCE [LARGE SCALE GENOMIC DNA]</scope>
    <source>
        <strain evidence="5">DSM 15739</strain>
    </source>
</reference>
<protein>
    <submittedName>
        <fullName evidence="4">Beta-glucosidase</fullName>
    </submittedName>
</protein>
<proteinExistence type="inferred from homology"/>
<dbReference type="PANTHER" id="PTHR42715:SF10">
    <property type="entry name" value="BETA-GLUCOSIDASE"/>
    <property type="match status" value="1"/>
</dbReference>
<sequence length="789" mass="88730">MSNQDNVSELVQHINIKEGILGEKNFNTKMSALLRQAAAESIVLLENEGVLPLKANNKLAVFGRSQIDYFYVGYGSGGEVNPPYLVNVIQGLEEKDLLLNKVLIKKYQTFSANNIVEDGIWGQWPRFLEEMTLTNEEVKSASEDSEIALIVIGRAAGEDRENVLEEGSYYLTQKEKQMIDQVTHYFEKVILVINSGNVIDLSWTENYAFSAILFAWQGGMESGNAIADVLMGDVNPSAKLPDTIARHYEDYPSAKQFGHEEYVEYVEDIYVGYRYFETFHPEKVIYPFGYGLSYTQFAMDSELLVNDKSVTINVSVTNIGEMPGKEVVQVYHEPPQGKLGKPKRNLIEFQKTELLQPGETENLNFEIKLQDLASYDDSGVTGHPFSYVLEAGEYQFYVGDSLINLELVGNYHLEKLLVIQKLKQIAAPVENFNRLVATLEEGQLVETYQPVTLQKESVKERVLQHLESLSEVSSEETFLDTGKTVSELIHSFSKEELDALTRGEGPMNSSFGPKGNAGMFGGTIESLRQKGIPPVITTDGPAGIRLNYYASLLPCGTAFASTWNLELLEGIGIEFGKELLDLGSDMILAPGMNIHRNPLGGRNFEYFSEDPYLTGKMAASYVIGVQSNQVAACPKHFACNNQETNRNYNDSRVSERALREIYLKGFEICVKESNPYSIMSSYNKINGVWAHYHFDLATEILRNEWKYQGCILTDWWMRMAKDPNFEHVENNAYRVRAQVDILMPGGKDFVTKESDDSLIQSLEHLDGITLKEVQHSALNVLNLIQKIKG</sequence>
<dbReference type="Gene3D" id="2.60.40.10">
    <property type="entry name" value="Immunoglobulins"/>
    <property type="match status" value="1"/>
</dbReference>
<dbReference type="SUPFAM" id="SSF52279">
    <property type="entry name" value="Beta-D-glucan exohydrolase, C-terminal domain"/>
    <property type="match status" value="1"/>
</dbReference>
<dbReference type="InterPro" id="IPR002772">
    <property type="entry name" value="Glyco_hydro_3_C"/>
</dbReference>
<gene>
    <name evidence="4" type="ORF">SAMN02746011_00340</name>
</gene>
<dbReference type="EMBL" id="FUWO01000002">
    <property type="protein sequence ID" value="SJZ32941.1"/>
    <property type="molecule type" value="Genomic_DNA"/>
</dbReference>
<dbReference type="InterPro" id="IPR026891">
    <property type="entry name" value="Fn3-like"/>
</dbReference>
<comment type="similarity">
    <text evidence="1">Belongs to the glycosyl hydrolase 3 family.</text>
</comment>
<dbReference type="InterPro" id="IPR036962">
    <property type="entry name" value="Glyco_hydro_3_N_sf"/>
</dbReference>
<keyword evidence="2" id="KW-0378">Hydrolase</keyword>
<evidence type="ECO:0000259" key="3">
    <source>
        <dbReference type="SMART" id="SM01217"/>
    </source>
</evidence>
<name>A0A1T4JS23_9LACT</name>
<dbReference type="SUPFAM" id="SSF51445">
    <property type="entry name" value="(Trans)glycosidases"/>
    <property type="match status" value="1"/>
</dbReference>
<dbReference type="GO" id="GO:0005975">
    <property type="term" value="P:carbohydrate metabolic process"/>
    <property type="evidence" value="ECO:0007669"/>
    <property type="project" value="InterPro"/>
</dbReference>
<evidence type="ECO:0000256" key="1">
    <source>
        <dbReference type="ARBA" id="ARBA00005336"/>
    </source>
</evidence>
<dbReference type="Gene3D" id="3.40.50.1700">
    <property type="entry name" value="Glycoside hydrolase family 3 C-terminal domain"/>
    <property type="match status" value="1"/>
</dbReference>
<dbReference type="Gene3D" id="3.20.20.300">
    <property type="entry name" value="Glycoside hydrolase, family 3, N-terminal domain"/>
    <property type="match status" value="1"/>
</dbReference>
<dbReference type="RefSeq" id="WP_078755194.1">
    <property type="nucleotide sequence ID" value="NZ_FUWO01000002.1"/>
</dbReference>